<dbReference type="Proteomes" id="UP000663802">
    <property type="component" value="Unassembled WGS sequence"/>
</dbReference>
<feature type="transmembrane region" description="Helical" evidence="1">
    <location>
        <begin position="37"/>
        <end position="60"/>
    </location>
</feature>
<keyword evidence="1" id="KW-0812">Transmembrane</keyword>
<proteinExistence type="predicted"/>
<keyword evidence="1" id="KW-0472">Membrane</keyword>
<dbReference type="RefSeq" id="WP_206870843.1">
    <property type="nucleotide sequence ID" value="NZ_BMBA01000003.1"/>
</dbReference>
<dbReference type="EMBL" id="BMBA01000003">
    <property type="protein sequence ID" value="GFZ32558.1"/>
    <property type="molecule type" value="Genomic_DNA"/>
</dbReference>
<organism evidence="2 3">
    <name type="scientific">Clostridium zeae</name>
    <dbReference type="NCBI Taxonomy" id="2759022"/>
    <lineage>
        <taxon>Bacteria</taxon>
        <taxon>Bacillati</taxon>
        <taxon>Bacillota</taxon>
        <taxon>Clostridia</taxon>
        <taxon>Eubacteriales</taxon>
        <taxon>Clostridiaceae</taxon>
        <taxon>Clostridium</taxon>
    </lineage>
</organism>
<name>A0ABQ1ECL1_9CLOT</name>
<keyword evidence="3" id="KW-1185">Reference proteome</keyword>
<feature type="transmembrane region" description="Helical" evidence="1">
    <location>
        <begin position="114"/>
        <end position="138"/>
    </location>
</feature>
<feature type="transmembrane region" description="Helical" evidence="1">
    <location>
        <begin position="72"/>
        <end position="94"/>
    </location>
</feature>
<accession>A0ABQ1ECL1</accession>
<sequence>MTKLANLFGYVGAIIQICIRLVLLMWAFMFIQDFNMSYLFDLLTVNILPLVLNVLTIRLLKKSTLSFKYSFLLFILTLLPLLIPPFVSVFFHTHEGFKFFLTMVSELFTNPQNILFSISTSLMLISNLIYFIMSFLSISKKLS</sequence>
<comment type="caution">
    <text evidence="2">The sequence shown here is derived from an EMBL/GenBank/DDBJ whole genome shotgun (WGS) entry which is preliminary data.</text>
</comment>
<evidence type="ECO:0000256" key="1">
    <source>
        <dbReference type="SAM" id="Phobius"/>
    </source>
</evidence>
<feature type="transmembrane region" description="Helical" evidence="1">
    <location>
        <begin position="7"/>
        <end position="31"/>
    </location>
</feature>
<evidence type="ECO:0000313" key="2">
    <source>
        <dbReference type="EMBL" id="GFZ32558.1"/>
    </source>
</evidence>
<keyword evidence="1" id="KW-1133">Transmembrane helix</keyword>
<protein>
    <submittedName>
        <fullName evidence="2">Uncharacterized protein</fullName>
    </submittedName>
</protein>
<gene>
    <name evidence="2" type="ORF">CSC2_30840</name>
</gene>
<evidence type="ECO:0000313" key="3">
    <source>
        <dbReference type="Proteomes" id="UP000663802"/>
    </source>
</evidence>
<reference evidence="2 3" key="1">
    <citation type="journal article" date="2021" name="Int. J. Syst. Evol. Microbiol.">
        <title>Clostridium zeae sp. nov., isolated from corn silage.</title>
        <authorList>
            <person name="Kobayashi H."/>
            <person name="Tanizawa Y."/>
            <person name="Yagura M."/>
            <person name="Sakamoto M."/>
            <person name="Ohkuma M."/>
            <person name="Tohno M."/>
        </authorList>
    </citation>
    <scope>NUCLEOTIDE SEQUENCE [LARGE SCALE GENOMIC DNA]</scope>
    <source>
        <strain evidence="2 3">CSC2</strain>
    </source>
</reference>